<keyword evidence="1" id="KW-1133">Transmembrane helix</keyword>
<evidence type="ECO:0000313" key="2">
    <source>
        <dbReference type="EMBL" id="GGJ85006.1"/>
    </source>
</evidence>
<evidence type="ECO:0000313" key="3">
    <source>
        <dbReference type="Proteomes" id="UP000636956"/>
    </source>
</evidence>
<dbReference type="Proteomes" id="UP000636956">
    <property type="component" value="Unassembled WGS sequence"/>
</dbReference>
<name>A0A917UTT3_9MICO</name>
<keyword evidence="1" id="KW-0472">Membrane</keyword>
<keyword evidence="1" id="KW-0812">Transmembrane</keyword>
<dbReference type="EMBL" id="BMMD01000013">
    <property type="protein sequence ID" value="GGJ85006.1"/>
    <property type="molecule type" value="Genomic_DNA"/>
</dbReference>
<organism evidence="2 3">
    <name type="scientific">Agromyces bauzanensis</name>
    <dbReference type="NCBI Taxonomy" id="1308924"/>
    <lineage>
        <taxon>Bacteria</taxon>
        <taxon>Bacillati</taxon>
        <taxon>Actinomycetota</taxon>
        <taxon>Actinomycetes</taxon>
        <taxon>Micrococcales</taxon>
        <taxon>Microbacteriaceae</taxon>
        <taxon>Agromyces</taxon>
    </lineage>
</organism>
<protein>
    <submittedName>
        <fullName evidence="2">Uncharacterized protein</fullName>
    </submittedName>
</protein>
<proteinExistence type="predicted"/>
<feature type="transmembrane region" description="Helical" evidence="1">
    <location>
        <begin position="68"/>
        <end position="90"/>
    </location>
</feature>
<comment type="caution">
    <text evidence="2">The sequence shown here is derived from an EMBL/GenBank/DDBJ whole genome shotgun (WGS) entry which is preliminary data.</text>
</comment>
<dbReference type="AlphaFoldDB" id="A0A917UTT3"/>
<evidence type="ECO:0000256" key="1">
    <source>
        <dbReference type="SAM" id="Phobius"/>
    </source>
</evidence>
<sequence>MTGIAAADGITTALECRELTKDYGGGNGLFDVDVRVAPDTPMLGWPDWLNRPSVFHASGNPGLGWPTLAQATVIITLAGPGLVLAFVLTARSRKVA</sequence>
<accession>A0A917UTT3</accession>
<keyword evidence="3" id="KW-1185">Reference proteome</keyword>
<reference evidence="2" key="1">
    <citation type="journal article" date="2014" name="Int. J. Syst. Evol. Microbiol.">
        <title>Complete genome sequence of Corynebacterium casei LMG S-19264T (=DSM 44701T), isolated from a smear-ripened cheese.</title>
        <authorList>
            <consortium name="US DOE Joint Genome Institute (JGI-PGF)"/>
            <person name="Walter F."/>
            <person name="Albersmeier A."/>
            <person name="Kalinowski J."/>
            <person name="Ruckert C."/>
        </authorList>
    </citation>
    <scope>NUCLEOTIDE SEQUENCE</scope>
    <source>
        <strain evidence="2">CGMCC 1.8984</strain>
    </source>
</reference>
<dbReference type="RefSeq" id="WP_229662313.1">
    <property type="nucleotide sequence ID" value="NZ_BAABFW010000023.1"/>
</dbReference>
<reference evidence="2" key="2">
    <citation type="submission" date="2020-09" db="EMBL/GenBank/DDBJ databases">
        <authorList>
            <person name="Sun Q."/>
            <person name="Zhou Y."/>
        </authorList>
    </citation>
    <scope>NUCLEOTIDE SEQUENCE</scope>
    <source>
        <strain evidence="2">CGMCC 1.8984</strain>
    </source>
</reference>
<gene>
    <name evidence="2" type="ORF">GCM10011372_24150</name>
</gene>